<protein>
    <submittedName>
        <fullName evidence="3">Uncharacterized protein</fullName>
    </submittedName>
</protein>
<keyword evidence="4" id="KW-1185">Reference proteome</keyword>
<evidence type="ECO:0000313" key="3">
    <source>
        <dbReference type="EMBL" id="ORY31322.1"/>
    </source>
</evidence>
<reference evidence="3 4" key="1">
    <citation type="submission" date="2016-08" db="EMBL/GenBank/DDBJ databases">
        <title>A Parts List for Fungal Cellulosomes Revealed by Comparative Genomics.</title>
        <authorList>
            <consortium name="DOE Joint Genome Institute"/>
            <person name="Haitjema C.H."/>
            <person name="Gilmore S.P."/>
            <person name="Henske J.K."/>
            <person name="Solomon K.V."/>
            <person name="De Groot R."/>
            <person name="Kuo A."/>
            <person name="Mondo S.J."/>
            <person name="Salamov A.A."/>
            <person name="Labutti K."/>
            <person name="Zhao Z."/>
            <person name="Chiniquy J."/>
            <person name="Barry K."/>
            <person name="Brewer H.M."/>
            <person name="Purvine S.O."/>
            <person name="Wright A.T."/>
            <person name="Boxma B."/>
            <person name="Van Alen T."/>
            <person name="Hackstein J.H."/>
            <person name="Baker S.E."/>
            <person name="Grigoriev I.V."/>
            <person name="O'Malley M.A."/>
        </authorList>
    </citation>
    <scope>NUCLEOTIDE SEQUENCE [LARGE SCALE GENOMIC DNA]</scope>
    <source>
        <strain evidence="3 4">G1</strain>
    </source>
</reference>
<feature type="region of interest" description="Disordered" evidence="1">
    <location>
        <begin position="1"/>
        <end position="22"/>
    </location>
</feature>
<evidence type="ECO:0000256" key="1">
    <source>
        <dbReference type="SAM" id="MobiDB-lite"/>
    </source>
</evidence>
<sequence>MLEEEFNKTDDQYGQNARASPFSNNNLNGHLDFKNGMDTLLTADKPFEALGKMFDFLNVDEKANEEQRIADEKYKQYCKFSKLIHTAIITLYSLVVVLISIRAVHVIDNHETSKRNFIGNFFYRLSNSDTLSQGKTILGMTPWTCLVLLEFSLLAGQLGYQYAFNIKKEGWKEFDLIAIPIVNKFISLIYQYKLFIEILINDLFLYLFIIGFSVSIQIIIVNT</sequence>
<keyword evidence="2" id="KW-1133">Transmembrane helix</keyword>
<keyword evidence="2" id="KW-0812">Transmembrane</keyword>
<feature type="compositionally biased region" description="Polar residues" evidence="1">
    <location>
        <begin position="12"/>
        <end position="22"/>
    </location>
</feature>
<keyword evidence="2" id="KW-0472">Membrane</keyword>
<dbReference type="EMBL" id="MCOG01000170">
    <property type="protein sequence ID" value="ORY31322.1"/>
    <property type="molecule type" value="Genomic_DNA"/>
</dbReference>
<feature type="transmembrane region" description="Helical" evidence="2">
    <location>
        <begin position="204"/>
        <end position="221"/>
    </location>
</feature>
<proteinExistence type="predicted"/>
<feature type="compositionally biased region" description="Basic and acidic residues" evidence="1">
    <location>
        <begin position="1"/>
        <end position="11"/>
    </location>
</feature>
<organism evidence="3 4">
    <name type="scientific">Neocallimastix californiae</name>
    <dbReference type="NCBI Taxonomy" id="1754190"/>
    <lineage>
        <taxon>Eukaryota</taxon>
        <taxon>Fungi</taxon>
        <taxon>Fungi incertae sedis</taxon>
        <taxon>Chytridiomycota</taxon>
        <taxon>Chytridiomycota incertae sedis</taxon>
        <taxon>Neocallimastigomycetes</taxon>
        <taxon>Neocallimastigales</taxon>
        <taxon>Neocallimastigaceae</taxon>
        <taxon>Neocallimastix</taxon>
    </lineage>
</organism>
<dbReference type="Proteomes" id="UP000193920">
    <property type="component" value="Unassembled WGS sequence"/>
</dbReference>
<dbReference type="OrthoDB" id="2156715at2759"/>
<accession>A0A1Y2B910</accession>
<evidence type="ECO:0000256" key="2">
    <source>
        <dbReference type="SAM" id="Phobius"/>
    </source>
</evidence>
<gene>
    <name evidence="3" type="ORF">LY90DRAFT_512482</name>
</gene>
<name>A0A1Y2B910_9FUNG</name>
<feature type="transmembrane region" description="Helical" evidence="2">
    <location>
        <begin position="140"/>
        <end position="162"/>
    </location>
</feature>
<comment type="caution">
    <text evidence="3">The sequence shown here is derived from an EMBL/GenBank/DDBJ whole genome shotgun (WGS) entry which is preliminary data.</text>
</comment>
<evidence type="ECO:0000313" key="4">
    <source>
        <dbReference type="Proteomes" id="UP000193920"/>
    </source>
</evidence>
<dbReference type="AlphaFoldDB" id="A0A1Y2B910"/>
<feature type="transmembrane region" description="Helical" evidence="2">
    <location>
        <begin position="83"/>
        <end position="107"/>
    </location>
</feature>